<proteinExistence type="predicted"/>
<dbReference type="AlphaFoldDB" id="A0A0F9VM39"/>
<dbReference type="InterPro" id="IPR056909">
    <property type="entry name" value="SU10_portal"/>
</dbReference>
<evidence type="ECO:0008006" key="2">
    <source>
        <dbReference type="Google" id="ProtNLM"/>
    </source>
</evidence>
<dbReference type="EMBL" id="LAZR01000324">
    <property type="protein sequence ID" value="KKN74556.1"/>
    <property type="molecule type" value="Genomic_DNA"/>
</dbReference>
<organism evidence="1">
    <name type="scientific">marine sediment metagenome</name>
    <dbReference type="NCBI Taxonomy" id="412755"/>
    <lineage>
        <taxon>unclassified sequences</taxon>
        <taxon>metagenomes</taxon>
        <taxon>ecological metagenomes</taxon>
    </lineage>
</organism>
<reference evidence="1" key="1">
    <citation type="journal article" date="2015" name="Nature">
        <title>Complex archaea that bridge the gap between prokaryotes and eukaryotes.</title>
        <authorList>
            <person name="Spang A."/>
            <person name="Saw J.H."/>
            <person name="Jorgensen S.L."/>
            <person name="Zaremba-Niedzwiedzka K."/>
            <person name="Martijn J."/>
            <person name="Lind A.E."/>
            <person name="van Eijk R."/>
            <person name="Schleper C."/>
            <person name="Guy L."/>
            <person name="Ettema T.J."/>
        </authorList>
    </citation>
    <scope>NUCLEOTIDE SEQUENCE</scope>
</reference>
<sequence>MPSLTLTLSPDSELHKRILDAVSDRVKFSKTKFQARHNAWKKSEEAALAFLPERDVDAVKRLKREEGAPQYTTIVIPYSYGVLMASHTYWTTVFMSRAPVMQFSGRHGETEQATQAIEAAVDYQMQVGGMMVPLYIWLLDVGKYGIGVVGDYWDINESVIVEITKEEELILGLIKTGRTKKRKRSKRIQSYAGNRLLNVRPYDFLPDPRVPIHRFQEGEFCAIYNELGWNSVLKRADQGFYTNIKRLQKGDQGNAGAREAGSGELELPGDGIPGLFDKKAGDITKLYECYIELVPNKWGLGKSNFPEKWVFTVTSDYLTVIGAQPLGALHDKFPFQVIEYEPEGYSLVNRSIPEVLEPISNTLDWLFNSHFYNVRKTLNNQFVVDPSKVVMKDVLDPLPGGTIRLKPEAYGTDVREVLHQLGVVDITQGHLRDAKIVEELGQMAVGVNDQIMGVLQGGGRKSATEIRTSSTFGVNRLKSGAEYMSAMGWGPLAQMIVQNTQQFFDEERKFKLVGDLALEAGPKFVDVDPEAIAGFFDFVPIDGTLPVDRFAQANLWKELLAAMVRFPQVLERYDVSRIFGWVAQLAGLKNINQFRIDLQPDGQVQQQAQAGNVIPLGGGRVDLERAGEPGQVPNVGPTA</sequence>
<evidence type="ECO:0000313" key="1">
    <source>
        <dbReference type="EMBL" id="KKN74556.1"/>
    </source>
</evidence>
<comment type="caution">
    <text evidence="1">The sequence shown here is derived from an EMBL/GenBank/DDBJ whole genome shotgun (WGS) entry which is preliminary data.</text>
</comment>
<gene>
    <name evidence="1" type="ORF">LCGC14_0389730</name>
</gene>
<protein>
    <recommendedName>
        <fullName evidence="2">Portal protein</fullName>
    </recommendedName>
</protein>
<accession>A0A0F9VM39</accession>
<dbReference type="Pfam" id="PF23899">
    <property type="entry name" value="SU10_portal"/>
    <property type="match status" value="1"/>
</dbReference>
<name>A0A0F9VM39_9ZZZZ</name>